<dbReference type="EMBL" id="CAUYUJ010003758">
    <property type="protein sequence ID" value="CAK0806636.1"/>
    <property type="molecule type" value="Genomic_DNA"/>
</dbReference>
<feature type="domain" description="Peptidase S9A N-terminal" evidence="7">
    <location>
        <begin position="9"/>
        <end position="370"/>
    </location>
</feature>
<dbReference type="InterPro" id="IPR029058">
    <property type="entry name" value="AB_hydrolase_fold"/>
</dbReference>
<dbReference type="Pfam" id="PF00326">
    <property type="entry name" value="Peptidase_S9"/>
    <property type="match status" value="1"/>
</dbReference>
<comment type="caution">
    <text evidence="8">The sequence shown here is derived from an EMBL/GenBank/DDBJ whole genome shotgun (WGS) entry which is preliminary data.</text>
</comment>
<organism evidence="8 9">
    <name type="scientific">Prorocentrum cordatum</name>
    <dbReference type="NCBI Taxonomy" id="2364126"/>
    <lineage>
        <taxon>Eukaryota</taxon>
        <taxon>Sar</taxon>
        <taxon>Alveolata</taxon>
        <taxon>Dinophyceae</taxon>
        <taxon>Prorocentrales</taxon>
        <taxon>Prorocentraceae</taxon>
        <taxon>Prorocentrum</taxon>
    </lineage>
</organism>
<dbReference type="InterPro" id="IPR002470">
    <property type="entry name" value="Peptidase_S9A"/>
</dbReference>
<evidence type="ECO:0000256" key="2">
    <source>
        <dbReference type="ARBA" id="ARBA00022670"/>
    </source>
</evidence>
<keyword evidence="9" id="KW-1185">Reference proteome</keyword>
<dbReference type="InterPro" id="IPR001375">
    <property type="entry name" value="Peptidase_S9_cat"/>
</dbReference>
<evidence type="ECO:0000256" key="5">
    <source>
        <dbReference type="RuleBase" id="RU368024"/>
    </source>
</evidence>
<evidence type="ECO:0000256" key="3">
    <source>
        <dbReference type="ARBA" id="ARBA00022801"/>
    </source>
</evidence>
<dbReference type="PANTHER" id="PTHR42881:SF13">
    <property type="entry name" value="PROLYL ENDOPEPTIDASE"/>
    <property type="match status" value="1"/>
</dbReference>
<comment type="similarity">
    <text evidence="1 5">Belongs to the peptidase S9A family.</text>
</comment>
<dbReference type="Gene3D" id="3.40.50.1820">
    <property type="entry name" value="alpha/beta hydrolase"/>
    <property type="match status" value="1"/>
</dbReference>
<keyword evidence="4 5" id="KW-0720">Serine protease</keyword>
<proteinExistence type="inferred from homology"/>
<dbReference type="InterPro" id="IPR023302">
    <property type="entry name" value="Pept_S9A_N"/>
</dbReference>
<evidence type="ECO:0000256" key="1">
    <source>
        <dbReference type="ARBA" id="ARBA00005228"/>
    </source>
</evidence>
<gene>
    <name evidence="8" type="ORF">PCOR1329_LOCUS12792</name>
</gene>
<evidence type="ECO:0000259" key="6">
    <source>
        <dbReference type="Pfam" id="PF00326"/>
    </source>
</evidence>
<evidence type="ECO:0000259" key="7">
    <source>
        <dbReference type="Pfam" id="PF02897"/>
    </source>
</evidence>
<dbReference type="PRINTS" id="PR00862">
    <property type="entry name" value="PROLIGOPTASE"/>
</dbReference>
<evidence type="ECO:0000313" key="9">
    <source>
        <dbReference type="Proteomes" id="UP001189429"/>
    </source>
</evidence>
<keyword evidence="2 5" id="KW-0645">Protease</keyword>
<reference evidence="8" key="1">
    <citation type="submission" date="2023-10" db="EMBL/GenBank/DDBJ databases">
        <authorList>
            <person name="Chen Y."/>
            <person name="Shah S."/>
            <person name="Dougan E. K."/>
            <person name="Thang M."/>
            <person name="Chan C."/>
        </authorList>
    </citation>
    <scope>NUCLEOTIDE SEQUENCE [LARGE SCALE GENOMIC DNA]</scope>
</reference>
<feature type="domain" description="Peptidase S9 prolyl oligopeptidase catalytic" evidence="6">
    <location>
        <begin position="454"/>
        <end position="660"/>
    </location>
</feature>
<dbReference type="EC" id="3.4.21.-" evidence="5"/>
<accession>A0ABN9QLD2</accession>
<keyword evidence="3 5" id="KW-0378">Hydrolase</keyword>
<protein>
    <recommendedName>
        <fullName evidence="5">Prolyl endopeptidase</fullName>
        <ecNumber evidence="5">3.4.21.-</ecNumber>
    </recommendedName>
</protein>
<dbReference type="SUPFAM" id="SSF50993">
    <property type="entry name" value="Peptidase/esterase 'gauge' domain"/>
    <property type="match status" value="1"/>
</dbReference>
<dbReference type="Proteomes" id="UP001189429">
    <property type="component" value="Unassembled WGS sequence"/>
</dbReference>
<dbReference type="Gene3D" id="2.130.10.120">
    <property type="entry name" value="Prolyl oligopeptidase, N-terminal domain"/>
    <property type="match status" value="1"/>
</dbReference>
<dbReference type="SUPFAM" id="SSF53474">
    <property type="entry name" value="alpha/beta-Hydrolases"/>
    <property type="match status" value="1"/>
</dbReference>
<name>A0ABN9QLD2_9DINO</name>
<sequence>MLGGSEDPLYRRLLDIYDSKEKITHVAKTGQLYYNFWQDADHVRGVWRCTTWEEFRKPPAEVSWETVLDVDALGVQDGASWVWHGKVLLHEGPEIEPELCLVKLSPGGSDADEVREFDLKKRQFVPEAEGGFRLPACKSQVCYFDRDTLIVGTDLGKEGDMTDSGYPNRVRMWRRGTQLADAPVVFEGSTTDVATFSHRYLDRGVWHEVRSRMVTFYTSEYTWKHGGEWKKLDIPEDMSVSTFKDTFLLTLRSDWSVNGCTFKQGALLSIGLEAFFAGDLSSITVLFEPSPSESLQSQCGTLNFLILGLLSDVKTKLKVWEYKAGAWHHRGDQTDYGMESIDLRAVDSDCSDDLWATVSGYIRPSSLYLASIGSILEGKLLNEPPLKALPHFFEAGDLEVQQHFTPSKDGTMIPYFQICKKGLKLDGSNKTLLYGYGGFEVSLTPGYSGSRGCAWLEQGGVWVDANIRGGSEYGPQWHQCAKKANRRKCYEDFEAVAEDLIARGVTRRQHLACRGGSNGGLLIGNMLVRRSWELFGALVCEVPLLDMKRFHKLLAGASWMGEYGDPDKDWDDFLHEYSPYHNVSDETAYPPIFFVTSTKDDRVHPAHARKMVARMLSHPTGAATTLYYENIEGGHGGAADNKQRAYMDTLKFKFCLKMLGDVQA</sequence>
<dbReference type="InterPro" id="IPR051167">
    <property type="entry name" value="Prolyl_oligopep/macrocyclase"/>
</dbReference>
<evidence type="ECO:0000313" key="8">
    <source>
        <dbReference type="EMBL" id="CAK0806636.1"/>
    </source>
</evidence>
<dbReference type="PANTHER" id="PTHR42881">
    <property type="entry name" value="PROLYL ENDOPEPTIDASE"/>
    <property type="match status" value="1"/>
</dbReference>
<evidence type="ECO:0000256" key="4">
    <source>
        <dbReference type="ARBA" id="ARBA00022825"/>
    </source>
</evidence>
<dbReference type="Pfam" id="PF02897">
    <property type="entry name" value="Peptidase_S9_N"/>
    <property type="match status" value="1"/>
</dbReference>